<protein>
    <submittedName>
        <fullName evidence="1">Uncharacterized protein</fullName>
    </submittedName>
</protein>
<sequence length="289" mass="33024">MVPRSRNPQNPQTKSNKNTADMINEHNSYRKIYTNRKNSKNKDYLMNRTPNRPKLPIRHTSSLRTRPREDCENGASRVGKGGLRGVRSSEIRGDWTWLPQTLAICNTPSAYNGFQKVKLFDADYDSLRALGKSGVEVMVGIPNDLLATFATSLQAAEKWVSKNVSTRISTNHVNIRCFFCSSFVLHVGLKLCGMLMVYLGRQQQKNHCLAALELEGWICFKPSDVQKESKKVKKMVVRLRLSRFGCKNKPFYRVMAADSRSPRDDRLLEVLGYYNPLPDMYADLISRNK</sequence>
<dbReference type="Proteomes" id="UP001062846">
    <property type="component" value="Chromosome 8"/>
</dbReference>
<reference evidence="1" key="1">
    <citation type="submission" date="2022-02" db="EMBL/GenBank/DDBJ databases">
        <title>Plant Genome Project.</title>
        <authorList>
            <person name="Zhang R.-G."/>
        </authorList>
    </citation>
    <scope>NUCLEOTIDE SEQUENCE</scope>
    <source>
        <strain evidence="1">AT1</strain>
    </source>
</reference>
<organism evidence="1 2">
    <name type="scientific">Rhododendron molle</name>
    <name type="common">Chinese azalea</name>
    <name type="synonym">Azalea mollis</name>
    <dbReference type="NCBI Taxonomy" id="49168"/>
    <lineage>
        <taxon>Eukaryota</taxon>
        <taxon>Viridiplantae</taxon>
        <taxon>Streptophyta</taxon>
        <taxon>Embryophyta</taxon>
        <taxon>Tracheophyta</taxon>
        <taxon>Spermatophyta</taxon>
        <taxon>Magnoliopsida</taxon>
        <taxon>eudicotyledons</taxon>
        <taxon>Gunneridae</taxon>
        <taxon>Pentapetalae</taxon>
        <taxon>asterids</taxon>
        <taxon>Ericales</taxon>
        <taxon>Ericaceae</taxon>
        <taxon>Ericoideae</taxon>
        <taxon>Rhodoreae</taxon>
        <taxon>Rhododendron</taxon>
    </lineage>
</organism>
<comment type="caution">
    <text evidence="1">The sequence shown here is derived from an EMBL/GenBank/DDBJ whole genome shotgun (WGS) entry which is preliminary data.</text>
</comment>
<evidence type="ECO:0000313" key="1">
    <source>
        <dbReference type="EMBL" id="KAI8543433.1"/>
    </source>
</evidence>
<dbReference type="EMBL" id="CM046395">
    <property type="protein sequence ID" value="KAI8543433.1"/>
    <property type="molecule type" value="Genomic_DNA"/>
</dbReference>
<evidence type="ECO:0000313" key="2">
    <source>
        <dbReference type="Proteomes" id="UP001062846"/>
    </source>
</evidence>
<accession>A0ACC0MT01</accession>
<gene>
    <name evidence="1" type="ORF">RHMOL_Rhmol08G0217500</name>
</gene>
<name>A0ACC0MT01_RHOML</name>
<proteinExistence type="predicted"/>
<keyword evidence="2" id="KW-1185">Reference proteome</keyword>